<dbReference type="EMBL" id="LGUP01000238">
    <property type="protein sequence ID" value="KOG22556.1"/>
    <property type="molecule type" value="Genomic_DNA"/>
</dbReference>
<evidence type="ECO:0000313" key="3">
    <source>
        <dbReference type="Proteomes" id="UP000037023"/>
    </source>
</evidence>
<accession>A0A0L8K9K8</accession>
<comment type="caution">
    <text evidence="2">The sequence shown here is derived from an EMBL/GenBank/DDBJ whole genome shotgun (WGS) entry which is preliminary data.</text>
</comment>
<gene>
    <name evidence="2" type="ORF">ADK34_21650</name>
</gene>
<evidence type="ECO:0000256" key="1">
    <source>
        <dbReference type="SAM" id="MobiDB-lite"/>
    </source>
</evidence>
<sequence>MAIRRAQRSGGQGSDPCEVLAEQQEDGSGGADVQGQVGVGQALLKEFPVGVVVGSDGIGLGSVRDEKGVAVAAAGG</sequence>
<dbReference type="AlphaFoldDB" id="A0A0L8K9K8"/>
<dbReference type="PATRIC" id="fig|1938.6.peg.4659"/>
<reference evidence="2 3" key="1">
    <citation type="submission" date="2015-06" db="EMBL/GenBank/DDBJ databases">
        <authorList>
            <person name="Hoefler B.C."/>
            <person name="Straight P.D."/>
        </authorList>
    </citation>
    <scope>NUCLEOTIDE SEQUENCE [LARGE SCALE GENOMIC DNA]</scope>
    <source>
        <strain evidence="2 3">NRRL 3427</strain>
    </source>
</reference>
<organism evidence="2 3">
    <name type="scientific">Streptomyces viridochromogenes</name>
    <dbReference type="NCBI Taxonomy" id="1938"/>
    <lineage>
        <taxon>Bacteria</taxon>
        <taxon>Bacillati</taxon>
        <taxon>Actinomycetota</taxon>
        <taxon>Actinomycetes</taxon>
        <taxon>Kitasatosporales</taxon>
        <taxon>Streptomycetaceae</taxon>
        <taxon>Streptomyces</taxon>
    </lineage>
</organism>
<evidence type="ECO:0000313" key="2">
    <source>
        <dbReference type="EMBL" id="KOG22556.1"/>
    </source>
</evidence>
<proteinExistence type="predicted"/>
<protein>
    <submittedName>
        <fullName evidence="2">Uncharacterized protein</fullName>
    </submittedName>
</protein>
<feature type="region of interest" description="Disordered" evidence="1">
    <location>
        <begin position="1"/>
        <end position="33"/>
    </location>
</feature>
<dbReference type="Proteomes" id="UP000037023">
    <property type="component" value="Unassembled WGS sequence"/>
</dbReference>
<name>A0A0L8K9K8_STRVR</name>